<keyword evidence="4" id="KW-1185">Reference proteome</keyword>
<gene>
    <name evidence="3" type="primary">Acey_s0242.g3411</name>
    <name evidence="3" type="ORF">Y032_0242g3411</name>
</gene>
<evidence type="ECO:0000256" key="1">
    <source>
        <dbReference type="SAM" id="MobiDB-lite"/>
    </source>
</evidence>
<evidence type="ECO:0000259" key="2">
    <source>
        <dbReference type="Pfam" id="PF10551"/>
    </source>
</evidence>
<dbReference type="Pfam" id="PF10551">
    <property type="entry name" value="MULE"/>
    <property type="match status" value="1"/>
</dbReference>
<dbReference type="Proteomes" id="UP000024635">
    <property type="component" value="Unassembled WGS sequence"/>
</dbReference>
<sequence>MNYNGYNWPHGNYNGNGQPRQQMQEGRQTNQHQQHGVRGENQLYCYRVEVPDWVNAYLTSPEAPPEPDWVNEYVPPARAPLPEAGQPFGRGMQQWYFMEPDSVNQYLAPAPAVDVQPLRERVEEAQYLMEPDWVKALLLPAQVHLPGSFEANGEGFQEEPYFIAEDHGPDQREQRPQKENRGEVAPSDHDASGTSSAPPARYPGERERSQRGVNKVLVYNVPESIPAYVFCYHKKSAKESVYIYQCTHCKKNKKYTSIMVQGDDFLKDPTMVAHGCIPIERTKDKTNRMSYEEVRKDKQATLQPTISYWLKVIDKIETIDWGDYEKGCECDSTSPNEMDMHKESLLHTPNMDNVPNELRHLPDGRLFLHLQEAEMRIYYSVEVLKVPLLFAITRHKTEDDYMIVFGKLKEVLQSASTEEAGEEPRLRIVVDFEKAATNAARRVFPQCSLERCGWHLSQAWVRKRSALGLLRSLRGEEKEARVVRWWRSITGTPFLPKDKLELVNALRTQPVEEGHPAYEPCTNFLNYFHTYENMWCEYHVYDTEPQTLPRTIMDAPRIEDSPQKGPS</sequence>
<feature type="compositionally biased region" description="Polar residues" evidence="1">
    <location>
        <begin position="13"/>
        <end position="34"/>
    </location>
</feature>
<organism evidence="3 4">
    <name type="scientific">Ancylostoma ceylanicum</name>
    <dbReference type="NCBI Taxonomy" id="53326"/>
    <lineage>
        <taxon>Eukaryota</taxon>
        <taxon>Metazoa</taxon>
        <taxon>Ecdysozoa</taxon>
        <taxon>Nematoda</taxon>
        <taxon>Chromadorea</taxon>
        <taxon>Rhabditida</taxon>
        <taxon>Rhabditina</taxon>
        <taxon>Rhabditomorpha</taxon>
        <taxon>Strongyloidea</taxon>
        <taxon>Ancylostomatidae</taxon>
        <taxon>Ancylostomatinae</taxon>
        <taxon>Ancylostoma</taxon>
    </lineage>
</organism>
<feature type="region of interest" description="Disordered" evidence="1">
    <location>
        <begin position="1"/>
        <end position="37"/>
    </location>
</feature>
<reference evidence="4" key="1">
    <citation type="journal article" date="2015" name="Nat. Genet.">
        <title>The genome and transcriptome of the zoonotic hookworm Ancylostoma ceylanicum identify infection-specific gene families.</title>
        <authorList>
            <person name="Schwarz E.M."/>
            <person name="Hu Y."/>
            <person name="Antoshechkin I."/>
            <person name="Miller M.M."/>
            <person name="Sternberg P.W."/>
            <person name="Aroian R.V."/>
        </authorList>
    </citation>
    <scope>NUCLEOTIDE SEQUENCE</scope>
    <source>
        <strain evidence="4">HY135</strain>
    </source>
</reference>
<dbReference type="EMBL" id="JARK01001578">
    <property type="protein sequence ID" value="EYB88718.1"/>
    <property type="molecule type" value="Genomic_DNA"/>
</dbReference>
<dbReference type="AlphaFoldDB" id="A0A016SDF9"/>
<protein>
    <recommendedName>
        <fullName evidence="2">MULE transposase domain-containing protein</fullName>
    </recommendedName>
</protein>
<comment type="caution">
    <text evidence="3">The sequence shown here is derived from an EMBL/GenBank/DDBJ whole genome shotgun (WGS) entry which is preliminary data.</text>
</comment>
<feature type="compositionally biased region" description="Basic and acidic residues" evidence="1">
    <location>
        <begin position="167"/>
        <end position="191"/>
    </location>
</feature>
<feature type="domain" description="MULE transposase" evidence="2">
    <location>
        <begin position="386"/>
        <end position="458"/>
    </location>
</feature>
<evidence type="ECO:0000313" key="3">
    <source>
        <dbReference type="EMBL" id="EYB88718.1"/>
    </source>
</evidence>
<accession>A0A016SDF9</accession>
<dbReference type="InterPro" id="IPR018289">
    <property type="entry name" value="MULE_transposase_dom"/>
</dbReference>
<proteinExistence type="predicted"/>
<feature type="region of interest" description="Disordered" evidence="1">
    <location>
        <begin position="167"/>
        <end position="209"/>
    </location>
</feature>
<name>A0A016SDF9_9BILA</name>
<dbReference type="OrthoDB" id="5871898at2759"/>
<evidence type="ECO:0000313" key="4">
    <source>
        <dbReference type="Proteomes" id="UP000024635"/>
    </source>
</evidence>